<evidence type="ECO:0000313" key="1">
    <source>
        <dbReference type="EMBL" id="DAD97351.1"/>
    </source>
</evidence>
<dbReference type="EMBL" id="BK015238">
    <property type="protein sequence ID" value="DAD97351.1"/>
    <property type="molecule type" value="Genomic_DNA"/>
</dbReference>
<name>A0A8S5NSM7_9CAUD</name>
<sequence length="191" mass="20365">MARKFSKISQKAFESMQFNAGIVVNKFDVTGETEVQDADIITATTGGITATCKANFTDLGEDVDNAQKNTAELMQIEDYDCTLAFTALNATTDVIKLAMGAADVSDKKVTPRMTLNPTASTGDFKDIWWVGDTLDGGMVAVRLMNALSTGGLTLKTTDKGKGNIAVTLTGCPRLGSDVVPMEWYYSPKAAA</sequence>
<accession>A0A8S5NSM7</accession>
<reference evidence="1" key="1">
    <citation type="journal article" date="2021" name="Proc. Natl. Acad. Sci. U.S.A.">
        <title>A Catalog of Tens of Thousands of Viruses from Human Metagenomes Reveals Hidden Associations with Chronic Diseases.</title>
        <authorList>
            <person name="Tisza M.J."/>
            <person name="Buck C.B."/>
        </authorList>
    </citation>
    <scope>NUCLEOTIDE SEQUENCE</scope>
    <source>
        <strain evidence="1">Ct1Tj2</strain>
    </source>
</reference>
<organism evidence="1">
    <name type="scientific">Siphoviridae sp. ct1Tj2</name>
    <dbReference type="NCBI Taxonomy" id="2826271"/>
    <lineage>
        <taxon>Viruses</taxon>
        <taxon>Duplodnaviria</taxon>
        <taxon>Heunggongvirae</taxon>
        <taxon>Uroviricota</taxon>
        <taxon>Caudoviricetes</taxon>
    </lineage>
</organism>
<proteinExistence type="predicted"/>
<protein>
    <submittedName>
        <fullName evidence="1">Major tail protein</fullName>
    </submittedName>
</protein>